<evidence type="ECO:0000259" key="5">
    <source>
        <dbReference type="Pfam" id="PF14905"/>
    </source>
</evidence>
<comment type="subcellular location">
    <subcellularLocation>
        <location evidence="1">Cell outer membrane</location>
    </subcellularLocation>
</comment>
<reference evidence="6" key="1">
    <citation type="submission" date="2022-05" db="EMBL/GenBank/DDBJ databases">
        <authorList>
            <person name="Jo J.-H."/>
            <person name="Im W.-T."/>
        </authorList>
    </citation>
    <scope>NUCLEOTIDE SEQUENCE</scope>
    <source>
        <strain evidence="6">SE220</strain>
    </source>
</reference>
<evidence type="ECO:0000256" key="3">
    <source>
        <dbReference type="ARBA" id="ARBA00023237"/>
    </source>
</evidence>
<dbReference type="Proteomes" id="UP001165342">
    <property type="component" value="Unassembled WGS sequence"/>
</dbReference>
<comment type="caution">
    <text evidence="6">The sequence shown here is derived from an EMBL/GenBank/DDBJ whole genome shotgun (WGS) entry which is preliminary data.</text>
</comment>
<dbReference type="RefSeq" id="WP_249831971.1">
    <property type="nucleotide sequence ID" value="NZ_JAMGBE010000003.1"/>
</dbReference>
<dbReference type="InterPro" id="IPR036942">
    <property type="entry name" value="Beta-barrel_TonB_sf"/>
</dbReference>
<protein>
    <submittedName>
        <fullName evidence="6">Outer membrane beta-barrel protein</fullName>
    </submittedName>
</protein>
<gene>
    <name evidence="6" type="ORF">LZ538_10555</name>
</gene>
<sequence length="710" mass="79036">MRTGLFTTVATAALISASPAFAQSNTGGDTPVPAQPQNGRTTSYDAAFFAQYAPRTALDIARRVPGFNLDLGNNDIRGFAAAAGNVVINGARPSSKAETLETTLQRIPAQRVSRVEIGPGDLFGADYSSRSQVLNIIMSAAGGIDGNITGSMRRLYTGKVVPDGSASALIRRGASTFNISGGFNNTLNHEEGTDTLVDMSSGDSLEFRRKFNSYHDFNPYLSGSWALERANDDAFRANVRWSPGQFDLFQRNRVTPADEAPHDDNLIQDYDNPVFELGGDVTRPLAGGAIKLVGLATRRKRDYLDDYIQRDGLIEDGAVQNGGFKQTQKAQRNESIGRLNWTRQDLAGFSVEVGAETALNTLDNDTEFFTIEPDGSETKENLPIEHAKVKETRGELFLNVGKTINPSLRVDAGLRYEFSHLTVRGDAFTDRRLKFLKPSLTVDWKPGSDWHTQFSVRRTVAQLNFFDFVTSAEISADRINAGNENLEPQRAWEFRATGDHPLFGEGLVKLDLGFDLISKLQDRILIEDPETHRFFDAPGNIGTGKHLFAHLTVDAPLGRFWKGLRVKFDGTVRRTRVQDPISGEMRNFSDYYPDWEWSVDVRRDSGAFSYGFVVNDRDRFTFFRTDEFDINYNGGPYATAFVEYRPGPRTSITFDIDNAIDTQAFRRRLRFIPNRAEPVFGIDEFRERNRHLNLGLTIKQTFGGGGAATN</sequence>
<dbReference type="Gene3D" id="2.170.130.10">
    <property type="entry name" value="TonB-dependent receptor, plug domain"/>
    <property type="match status" value="1"/>
</dbReference>
<dbReference type="Gene3D" id="2.40.170.20">
    <property type="entry name" value="TonB-dependent receptor, beta-barrel domain"/>
    <property type="match status" value="1"/>
</dbReference>
<keyword evidence="2" id="KW-0472">Membrane</keyword>
<organism evidence="6 7">
    <name type="scientific">Sphingomonas hankyongi</name>
    <dbReference type="NCBI Taxonomy" id="2908209"/>
    <lineage>
        <taxon>Bacteria</taxon>
        <taxon>Pseudomonadati</taxon>
        <taxon>Pseudomonadota</taxon>
        <taxon>Alphaproteobacteria</taxon>
        <taxon>Sphingomonadales</taxon>
        <taxon>Sphingomonadaceae</taxon>
        <taxon>Sphingomonas</taxon>
    </lineage>
</organism>
<feature type="signal peptide" evidence="4">
    <location>
        <begin position="1"/>
        <end position="22"/>
    </location>
</feature>
<proteinExistence type="predicted"/>
<dbReference type="Pfam" id="PF14905">
    <property type="entry name" value="OMP_b-brl_3"/>
    <property type="match status" value="1"/>
</dbReference>
<accession>A0ABT0S3N5</accession>
<feature type="domain" description="Outer membrane protein beta-barrel" evidence="5">
    <location>
        <begin position="304"/>
        <end position="591"/>
    </location>
</feature>
<name>A0ABT0S3N5_9SPHN</name>
<dbReference type="InterPro" id="IPR041700">
    <property type="entry name" value="OMP_b-brl_3"/>
</dbReference>
<evidence type="ECO:0000313" key="7">
    <source>
        <dbReference type="Proteomes" id="UP001165342"/>
    </source>
</evidence>
<evidence type="ECO:0000313" key="6">
    <source>
        <dbReference type="EMBL" id="MCL6730488.1"/>
    </source>
</evidence>
<keyword evidence="7" id="KW-1185">Reference proteome</keyword>
<dbReference type="SUPFAM" id="SSF56935">
    <property type="entry name" value="Porins"/>
    <property type="match status" value="1"/>
</dbReference>
<dbReference type="EMBL" id="JAMGBE010000003">
    <property type="protein sequence ID" value="MCL6730488.1"/>
    <property type="molecule type" value="Genomic_DNA"/>
</dbReference>
<evidence type="ECO:0000256" key="4">
    <source>
        <dbReference type="SAM" id="SignalP"/>
    </source>
</evidence>
<keyword evidence="4" id="KW-0732">Signal</keyword>
<dbReference type="InterPro" id="IPR037066">
    <property type="entry name" value="Plug_dom_sf"/>
</dbReference>
<evidence type="ECO:0000256" key="2">
    <source>
        <dbReference type="ARBA" id="ARBA00023136"/>
    </source>
</evidence>
<feature type="chain" id="PRO_5047214570" evidence="4">
    <location>
        <begin position="23"/>
        <end position="710"/>
    </location>
</feature>
<keyword evidence="3" id="KW-0998">Cell outer membrane</keyword>
<evidence type="ECO:0000256" key="1">
    <source>
        <dbReference type="ARBA" id="ARBA00004442"/>
    </source>
</evidence>